<name>A0A9Q5VE20_PISSA</name>
<dbReference type="InterPro" id="IPR006135">
    <property type="entry name" value="T3SS_substrate_exporter"/>
</dbReference>
<keyword evidence="16" id="KW-1185">Reference proteome</keyword>
<dbReference type="EMBL" id="CP038908">
    <property type="protein sequence ID" value="QGO05866.1"/>
    <property type="molecule type" value="Genomic_DNA"/>
</dbReference>
<evidence type="ECO:0000256" key="12">
    <source>
        <dbReference type="ARBA" id="ARBA00025078"/>
    </source>
</evidence>
<evidence type="ECO:0000256" key="3">
    <source>
        <dbReference type="ARBA" id="ARBA00021622"/>
    </source>
</evidence>
<evidence type="ECO:0000256" key="5">
    <source>
        <dbReference type="ARBA" id="ARBA00022475"/>
    </source>
</evidence>
<dbReference type="Gene3D" id="3.40.1690.10">
    <property type="entry name" value="secretion proteins EscU"/>
    <property type="match status" value="1"/>
</dbReference>
<dbReference type="InterPro" id="IPR006136">
    <property type="entry name" value="FlhB"/>
</dbReference>
<evidence type="ECO:0000256" key="10">
    <source>
        <dbReference type="ARBA" id="ARBA00023136"/>
    </source>
</evidence>
<feature type="compositionally biased region" description="Basic and acidic residues" evidence="14">
    <location>
        <begin position="9"/>
        <end position="25"/>
    </location>
</feature>
<evidence type="ECO:0000313" key="16">
    <source>
        <dbReference type="Proteomes" id="UP000422232"/>
    </source>
</evidence>
<gene>
    <name evidence="13 15" type="primary">flhB</name>
    <name evidence="15" type="ORF">Psal009_01763</name>
</gene>
<evidence type="ECO:0000256" key="6">
    <source>
        <dbReference type="ARBA" id="ARBA00022692"/>
    </source>
</evidence>
<dbReference type="GO" id="GO:0005886">
    <property type="term" value="C:plasma membrane"/>
    <property type="evidence" value="ECO:0007669"/>
    <property type="project" value="UniProtKB-SubCell"/>
</dbReference>
<sequence>MAENDDDAQEKTEDPSQKRIDDARKRGQVPRSKELNTFAIVVFGVILLIVFGQYMGEYFFKIIRICFTLTPTELLQDDLIMIKVKDVFALASYLLLPFLSLILLVALIAPILMGGLNFSSESLTPKIDRMDPIKGLKRMFSIKSIIELIKAIFKFLLVMAMAIFLMWFFSEKFLHLAYEGDKAALLHSLTLIGWCALGLGMTLLVVVMIDVPFQFWDYKKQLKMSHKEIKDERKETEGQPEVKQKIRRLQMEMSQKRMMEGVKTADVVITNPTHFAVALSYEENAAGAPLLVAKGGDFIAEQIRKVAEHSDVSIVTLPALARSIYYTTDIGNEIPEGLYLAVAQVLAYVFQLKRYKKGTATRPKVPKTVPIPDELMH</sequence>
<keyword evidence="10 13" id="KW-0472">Membrane</keyword>
<evidence type="ECO:0000256" key="8">
    <source>
        <dbReference type="ARBA" id="ARBA00022927"/>
    </source>
</evidence>
<keyword evidence="5 13" id="KW-1003">Cell membrane</keyword>
<keyword evidence="15" id="KW-0969">Cilium</keyword>
<feature type="transmembrane region" description="Helical" evidence="13">
    <location>
        <begin position="189"/>
        <end position="213"/>
    </location>
</feature>
<dbReference type="AlphaFoldDB" id="A0A9Q5VE20"/>
<evidence type="ECO:0000256" key="7">
    <source>
        <dbReference type="ARBA" id="ARBA00022795"/>
    </source>
</evidence>
<keyword evidence="9 13" id="KW-1133">Transmembrane helix</keyword>
<dbReference type="GO" id="GO:0009306">
    <property type="term" value="P:protein secretion"/>
    <property type="evidence" value="ECO:0007669"/>
    <property type="project" value="InterPro"/>
</dbReference>
<evidence type="ECO:0000256" key="1">
    <source>
        <dbReference type="ARBA" id="ARBA00004651"/>
    </source>
</evidence>
<dbReference type="PANTHER" id="PTHR30531:SF12">
    <property type="entry name" value="FLAGELLAR BIOSYNTHETIC PROTEIN FLHB"/>
    <property type="match status" value="1"/>
</dbReference>
<comment type="similarity">
    <text evidence="2 13">Belongs to the type III secretion exporter family.</text>
</comment>
<keyword evidence="6 13" id="KW-0812">Transmembrane</keyword>
<dbReference type="InterPro" id="IPR029025">
    <property type="entry name" value="T3SS_substrate_exporter_C"/>
</dbReference>
<evidence type="ECO:0000256" key="4">
    <source>
        <dbReference type="ARBA" id="ARBA00022448"/>
    </source>
</evidence>
<feature type="transmembrane region" description="Helical" evidence="13">
    <location>
        <begin position="87"/>
        <end position="112"/>
    </location>
</feature>
<accession>A0A9Q5VE20</accession>
<evidence type="ECO:0000256" key="2">
    <source>
        <dbReference type="ARBA" id="ARBA00010690"/>
    </source>
</evidence>
<evidence type="ECO:0000256" key="11">
    <source>
        <dbReference type="ARBA" id="ARBA00023225"/>
    </source>
</evidence>
<dbReference type="Proteomes" id="UP000422232">
    <property type="component" value="Chromosome"/>
</dbReference>
<feature type="transmembrane region" description="Helical" evidence="13">
    <location>
        <begin position="35"/>
        <end position="55"/>
    </location>
</feature>
<dbReference type="SUPFAM" id="SSF160544">
    <property type="entry name" value="EscU C-terminal domain-like"/>
    <property type="match status" value="1"/>
</dbReference>
<keyword evidence="11 13" id="KW-1006">Bacterial flagellum protein export</keyword>
<evidence type="ECO:0000256" key="14">
    <source>
        <dbReference type="SAM" id="MobiDB-lite"/>
    </source>
</evidence>
<keyword evidence="15" id="KW-0966">Cell projection</keyword>
<dbReference type="Pfam" id="PF01312">
    <property type="entry name" value="Bac_export_2"/>
    <property type="match status" value="1"/>
</dbReference>
<evidence type="ECO:0000256" key="13">
    <source>
        <dbReference type="RuleBase" id="RU364091"/>
    </source>
</evidence>
<dbReference type="GeneID" id="66740928"/>
<dbReference type="RefSeq" id="WP_016209786.1">
    <property type="nucleotide sequence ID" value="NZ_CP012413.1"/>
</dbReference>
<dbReference type="PRINTS" id="PR00950">
    <property type="entry name" value="TYPE3IMSPROT"/>
</dbReference>
<comment type="function">
    <text evidence="12 13">Required for formation of the rod structure in the basal body of the flagellar apparatus. Together with FliI and FliH, may constitute the export apparatus of flagellin.</text>
</comment>
<evidence type="ECO:0000256" key="9">
    <source>
        <dbReference type="ARBA" id="ARBA00022989"/>
    </source>
</evidence>
<keyword evidence="7 13" id="KW-1005">Bacterial flagellum biogenesis</keyword>
<protein>
    <recommendedName>
        <fullName evidence="3 13">Flagellar biosynthetic protein FlhB</fullName>
    </recommendedName>
</protein>
<feature type="transmembrane region" description="Helical" evidence="13">
    <location>
        <begin position="148"/>
        <end position="169"/>
    </location>
</feature>
<feature type="region of interest" description="Disordered" evidence="14">
    <location>
        <begin position="1"/>
        <end position="27"/>
    </location>
</feature>
<comment type="subcellular location">
    <subcellularLocation>
        <location evidence="1">Cell membrane</location>
        <topology evidence="1">Multi-pass membrane protein</topology>
    </subcellularLocation>
</comment>
<dbReference type="PANTHER" id="PTHR30531">
    <property type="entry name" value="FLAGELLAR BIOSYNTHETIC PROTEIN FLHB"/>
    <property type="match status" value="1"/>
</dbReference>
<reference evidence="15 16" key="1">
    <citation type="submission" date="2019-04" db="EMBL/GenBank/DDBJ databases">
        <title>Complete genome sequencing of Piscirickettsia salmonis strain Psal-009.</title>
        <authorList>
            <person name="Schober I."/>
            <person name="Bunk B."/>
            <person name="Sproer C."/>
            <person name="Carril G.P."/>
            <person name="Riedel T."/>
            <person name="Flores-Herrera P.A."/>
            <person name="Nourdin-Galindo G."/>
            <person name="Marshall S.H."/>
            <person name="Overmann J."/>
        </authorList>
    </citation>
    <scope>NUCLEOTIDE SEQUENCE [LARGE SCALE GENOMIC DNA]</scope>
    <source>
        <strain evidence="15 16">Psal-009</strain>
    </source>
</reference>
<organism evidence="15 16">
    <name type="scientific">Piscirickettsia salmonis</name>
    <dbReference type="NCBI Taxonomy" id="1238"/>
    <lineage>
        <taxon>Bacteria</taxon>
        <taxon>Pseudomonadati</taxon>
        <taxon>Pseudomonadota</taxon>
        <taxon>Gammaproteobacteria</taxon>
        <taxon>Thiotrichales</taxon>
        <taxon>Piscirickettsiaceae</taxon>
        <taxon>Piscirickettsia</taxon>
    </lineage>
</organism>
<dbReference type="GO" id="GO:0044780">
    <property type="term" value="P:bacterial-type flagellum assembly"/>
    <property type="evidence" value="ECO:0007669"/>
    <property type="project" value="InterPro"/>
</dbReference>
<evidence type="ECO:0000313" key="15">
    <source>
        <dbReference type="EMBL" id="QGO05866.1"/>
    </source>
</evidence>
<proteinExistence type="inferred from homology"/>
<dbReference type="NCBIfam" id="TIGR00328">
    <property type="entry name" value="flhB"/>
    <property type="match status" value="1"/>
</dbReference>
<keyword evidence="8 13" id="KW-0653">Protein transport</keyword>
<keyword evidence="4 13" id="KW-0813">Transport</keyword>
<keyword evidence="15" id="KW-0282">Flagellum</keyword>